<dbReference type="SUPFAM" id="SSF52091">
    <property type="entry name" value="SpoIIaa-like"/>
    <property type="match status" value="1"/>
</dbReference>
<dbReference type="AlphaFoldDB" id="A0A0S2K157"/>
<dbReference type="InterPro" id="IPR036513">
    <property type="entry name" value="STAS_dom_sf"/>
</dbReference>
<dbReference type="PANTHER" id="PTHR33495">
    <property type="entry name" value="ANTI-SIGMA FACTOR ANTAGONIST TM_1081-RELATED-RELATED"/>
    <property type="match status" value="1"/>
</dbReference>
<reference evidence="2 3" key="1">
    <citation type="submission" date="2015-11" db="EMBL/GenBank/DDBJ databases">
        <authorList>
            <person name="Zhang Y."/>
            <person name="Guo Z."/>
        </authorList>
    </citation>
    <scope>NUCLEOTIDE SEQUENCE [LARGE SCALE GENOMIC DNA]</scope>
    <source>
        <strain evidence="2 3">KCTC 12086</strain>
    </source>
</reference>
<accession>A0A0S2K157</accession>
<dbReference type="RefSeq" id="WP_058029810.1">
    <property type="nucleotide sequence ID" value="NZ_CP013187.1"/>
</dbReference>
<dbReference type="EMBL" id="CP013187">
    <property type="protein sequence ID" value="ALO42128.1"/>
    <property type="molecule type" value="Genomic_DNA"/>
</dbReference>
<sequence>MYEKLPTEIVDNKIIVELPTDFSGMSVDRYREQFDSLANTHHDNIVLNFNKTEFIDSSGIGAMVFLFKRIEQRGINMQLLKVNGQPKKLMTLLRVDLTIDFIEE</sequence>
<dbReference type="CDD" id="cd07043">
    <property type="entry name" value="STAS_anti-anti-sigma_factors"/>
    <property type="match status" value="1"/>
</dbReference>
<dbReference type="GO" id="GO:0043856">
    <property type="term" value="F:anti-sigma factor antagonist activity"/>
    <property type="evidence" value="ECO:0007669"/>
    <property type="project" value="TreeGrafter"/>
</dbReference>
<dbReference type="PATRIC" id="fig|161398.10.peg.1651"/>
<dbReference type="Pfam" id="PF01740">
    <property type="entry name" value="STAS"/>
    <property type="match status" value="1"/>
</dbReference>
<evidence type="ECO:0000259" key="1">
    <source>
        <dbReference type="PROSITE" id="PS50801"/>
    </source>
</evidence>
<dbReference type="Gene3D" id="3.30.750.24">
    <property type="entry name" value="STAS domain"/>
    <property type="match status" value="1"/>
</dbReference>
<gene>
    <name evidence="2" type="ORF">PP2015_1626</name>
</gene>
<keyword evidence="3" id="KW-1185">Reference proteome</keyword>
<organism evidence="2 3">
    <name type="scientific">Pseudoalteromonas phenolica</name>
    <dbReference type="NCBI Taxonomy" id="161398"/>
    <lineage>
        <taxon>Bacteria</taxon>
        <taxon>Pseudomonadati</taxon>
        <taxon>Pseudomonadota</taxon>
        <taxon>Gammaproteobacteria</taxon>
        <taxon>Alteromonadales</taxon>
        <taxon>Pseudoalteromonadaceae</taxon>
        <taxon>Pseudoalteromonas</taxon>
    </lineage>
</organism>
<proteinExistence type="predicted"/>
<dbReference type="PROSITE" id="PS50801">
    <property type="entry name" value="STAS"/>
    <property type="match status" value="1"/>
</dbReference>
<protein>
    <submittedName>
        <fullName evidence="2">Anti-anti-sigma regulatory factor</fullName>
    </submittedName>
</protein>
<dbReference type="OrthoDB" id="9796076at2"/>
<feature type="domain" description="STAS" evidence="1">
    <location>
        <begin position="3"/>
        <end position="104"/>
    </location>
</feature>
<dbReference type="InterPro" id="IPR002645">
    <property type="entry name" value="STAS_dom"/>
</dbReference>
<evidence type="ECO:0000313" key="2">
    <source>
        <dbReference type="EMBL" id="ALO42128.1"/>
    </source>
</evidence>
<dbReference type="STRING" id="161398.PP2015_1626"/>
<name>A0A0S2K157_9GAMM</name>
<dbReference type="KEGG" id="pphe:PP2015_1626"/>
<dbReference type="Proteomes" id="UP000061457">
    <property type="component" value="Chromosome I"/>
</dbReference>
<evidence type="ECO:0000313" key="3">
    <source>
        <dbReference type="Proteomes" id="UP000061457"/>
    </source>
</evidence>